<dbReference type="EMBL" id="FQZR01000011">
    <property type="protein sequence ID" value="SHJ72182.1"/>
    <property type="molecule type" value="Genomic_DNA"/>
</dbReference>
<reference evidence="1 2" key="1">
    <citation type="submission" date="2016-11" db="EMBL/GenBank/DDBJ databases">
        <authorList>
            <person name="Varghese N."/>
            <person name="Submissions S."/>
        </authorList>
    </citation>
    <scope>NUCLEOTIDE SEQUENCE [LARGE SCALE GENOMIC DNA]</scope>
    <source>
        <strain evidence="1 2">DSM 17919</strain>
    </source>
</reference>
<dbReference type="AlphaFoldDB" id="A0A8G2F941"/>
<comment type="caution">
    <text evidence="1">The sequence shown here is derived from an EMBL/GenBank/DDBJ whole genome shotgun (WGS) entry which is preliminary data.</text>
</comment>
<proteinExistence type="predicted"/>
<accession>A0A8G2F941</accession>
<sequence>MTLMEAAEFFARCIAPFLVAWNVFLYRASNKNRDELFALRLHVAENCASKEDLEKLFSNFEARINKQLEQLITLQRK</sequence>
<dbReference type="RefSeq" id="WP_019999252.1">
    <property type="nucleotide sequence ID" value="NZ_CP192220.1"/>
</dbReference>
<dbReference type="Proteomes" id="UP000184001">
    <property type="component" value="Unassembled WGS sequence"/>
</dbReference>
<protein>
    <submittedName>
        <fullName evidence="1">Uncharacterized protein</fullName>
    </submittedName>
</protein>
<evidence type="ECO:0000313" key="1">
    <source>
        <dbReference type="EMBL" id="SHJ72182.1"/>
    </source>
</evidence>
<gene>
    <name evidence="1" type="ORF">SAMN05660830_03080</name>
</gene>
<organism evidence="1 2">
    <name type="scientific">Halodesulfovibrio aestuarii</name>
    <dbReference type="NCBI Taxonomy" id="126333"/>
    <lineage>
        <taxon>Bacteria</taxon>
        <taxon>Pseudomonadati</taxon>
        <taxon>Thermodesulfobacteriota</taxon>
        <taxon>Desulfovibrionia</taxon>
        <taxon>Desulfovibrionales</taxon>
        <taxon>Desulfovibrionaceae</taxon>
        <taxon>Halodesulfovibrio</taxon>
    </lineage>
</organism>
<evidence type="ECO:0000313" key="2">
    <source>
        <dbReference type="Proteomes" id="UP000184001"/>
    </source>
</evidence>
<name>A0A8G2F941_9BACT</name>